<accession>A0A5B7I8H1</accession>
<dbReference type="AlphaFoldDB" id="A0A5B7I8H1"/>
<reference evidence="1 2" key="1">
    <citation type="submission" date="2019-05" db="EMBL/GenBank/DDBJ databases">
        <title>Another draft genome of Portunus trituberculatus and its Hox gene families provides insights of decapod evolution.</title>
        <authorList>
            <person name="Jeong J.-H."/>
            <person name="Song I."/>
            <person name="Kim S."/>
            <person name="Choi T."/>
            <person name="Kim D."/>
            <person name="Ryu S."/>
            <person name="Kim W."/>
        </authorList>
    </citation>
    <scope>NUCLEOTIDE SEQUENCE [LARGE SCALE GENOMIC DNA]</scope>
    <source>
        <tissue evidence="1">Muscle</tissue>
    </source>
</reference>
<evidence type="ECO:0000313" key="2">
    <source>
        <dbReference type="Proteomes" id="UP000324222"/>
    </source>
</evidence>
<dbReference type="EMBL" id="VSRR010047820">
    <property type="protein sequence ID" value="MPC78189.1"/>
    <property type="molecule type" value="Genomic_DNA"/>
</dbReference>
<keyword evidence="2" id="KW-1185">Reference proteome</keyword>
<proteinExistence type="predicted"/>
<name>A0A5B7I8H1_PORTR</name>
<protein>
    <submittedName>
        <fullName evidence="1">Uncharacterized protein</fullName>
    </submittedName>
</protein>
<evidence type="ECO:0000313" key="1">
    <source>
        <dbReference type="EMBL" id="MPC78189.1"/>
    </source>
</evidence>
<comment type="caution">
    <text evidence="1">The sequence shown here is derived from an EMBL/GenBank/DDBJ whole genome shotgun (WGS) entry which is preliminary data.</text>
</comment>
<dbReference type="Proteomes" id="UP000324222">
    <property type="component" value="Unassembled WGS sequence"/>
</dbReference>
<gene>
    <name evidence="1" type="ORF">E2C01_072671</name>
</gene>
<sequence length="89" mass="9414">MLRPPCLPSRHLHDPSFHVQLLSQRLGYTMGSAALPTPSPLPTSQVPYCRPLDHCASARLPSTSTSAAVAAAAITDNAAASLIILFHKV</sequence>
<organism evidence="1 2">
    <name type="scientific">Portunus trituberculatus</name>
    <name type="common">Swimming crab</name>
    <name type="synonym">Neptunus trituberculatus</name>
    <dbReference type="NCBI Taxonomy" id="210409"/>
    <lineage>
        <taxon>Eukaryota</taxon>
        <taxon>Metazoa</taxon>
        <taxon>Ecdysozoa</taxon>
        <taxon>Arthropoda</taxon>
        <taxon>Crustacea</taxon>
        <taxon>Multicrustacea</taxon>
        <taxon>Malacostraca</taxon>
        <taxon>Eumalacostraca</taxon>
        <taxon>Eucarida</taxon>
        <taxon>Decapoda</taxon>
        <taxon>Pleocyemata</taxon>
        <taxon>Brachyura</taxon>
        <taxon>Eubrachyura</taxon>
        <taxon>Portunoidea</taxon>
        <taxon>Portunidae</taxon>
        <taxon>Portuninae</taxon>
        <taxon>Portunus</taxon>
    </lineage>
</organism>